<protein>
    <submittedName>
        <fullName evidence="1">Uncharacterized protein</fullName>
    </submittedName>
</protein>
<accession>A0A543HUG8</accession>
<evidence type="ECO:0000313" key="2">
    <source>
        <dbReference type="Proteomes" id="UP000316747"/>
    </source>
</evidence>
<organism evidence="1 2">
    <name type="scientific">Humibacillus xanthopallidus</name>
    <dbReference type="NCBI Taxonomy" id="412689"/>
    <lineage>
        <taxon>Bacteria</taxon>
        <taxon>Bacillati</taxon>
        <taxon>Actinomycetota</taxon>
        <taxon>Actinomycetes</taxon>
        <taxon>Micrococcales</taxon>
        <taxon>Intrasporangiaceae</taxon>
        <taxon>Humibacillus</taxon>
    </lineage>
</organism>
<evidence type="ECO:0000313" key="1">
    <source>
        <dbReference type="EMBL" id="TQM61991.1"/>
    </source>
</evidence>
<dbReference type="EMBL" id="VFPM01000002">
    <property type="protein sequence ID" value="TQM61991.1"/>
    <property type="molecule type" value="Genomic_DNA"/>
</dbReference>
<sequence length="60" mass="6084">MLAATVDRVVDVGDPVDPDATEPARAGTVLPLGPVAGVEHAARARQAAPAATSRVTLLIR</sequence>
<comment type="caution">
    <text evidence="1">The sequence shown here is derived from an EMBL/GenBank/DDBJ whole genome shotgun (WGS) entry which is preliminary data.</text>
</comment>
<proteinExistence type="predicted"/>
<dbReference type="AlphaFoldDB" id="A0A543HUG8"/>
<keyword evidence="2" id="KW-1185">Reference proteome</keyword>
<reference evidence="1 2" key="1">
    <citation type="submission" date="2019-06" db="EMBL/GenBank/DDBJ databases">
        <title>Genome sequencing of plant associated microbes to promote plant fitness in Sorghum bicolor and Oryza sativa.</title>
        <authorList>
            <person name="Coleman-Derr D."/>
        </authorList>
    </citation>
    <scope>NUCLEOTIDE SEQUENCE [LARGE SCALE GENOMIC DNA]</scope>
    <source>
        <strain evidence="1 2">KV-663</strain>
    </source>
</reference>
<name>A0A543HUG8_9MICO</name>
<dbReference type="Proteomes" id="UP000316747">
    <property type="component" value="Unassembled WGS sequence"/>
</dbReference>
<gene>
    <name evidence="1" type="ORF">FBY41_2013</name>
</gene>